<organism evidence="1 2">
    <name type="scientific">Veillonella rodentium</name>
    <dbReference type="NCBI Taxonomy" id="248315"/>
    <lineage>
        <taxon>Bacteria</taxon>
        <taxon>Bacillati</taxon>
        <taxon>Bacillota</taxon>
        <taxon>Negativicutes</taxon>
        <taxon>Veillonellales</taxon>
        <taxon>Veillonellaceae</taxon>
        <taxon>Veillonella</taxon>
    </lineage>
</organism>
<name>A0A239Z9D6_9FIRM</name>
<dbReference type="AlphaFoldDB" id="A0A239Z9D6"/>
<accession>A0A239Z9D6</accession>
<dbReference type="Proteomes" id="UP000214973">
    <property type="component" value="Chromosome 1"/>
</dbReference>
<dbReference type="RefSeq" id="WP_095066081.1">
    <property type="nucleotide sequence ID" value="NZ_LT906470.1"/>
</dbReference>
<keyword evidence="2" id="KW-1185">Reference proteome</keyword>
<sequence>MLSKKRKMVITIEIPLNVDTQEEATQQMQMIMKADARTFESLEEIIKVYKGTMCIEQKI</sequence>
<evidence type="ECO:0000313" key="2">
    <source>
        <dbReference type="Proteomes" id="UP000214973"/>
    </source>
</evidence>
<proteinExistence type="predicted"/>
<dbReference type="EMBL" id="LT906470">
    <property type="protein sequence ID" value="SNV67811.1"/>
    <property type="molecule type" value="Genomic_DNA"/>
</dbReference>
<gene>
    <name evidence="1" type="ORF">SAMEA44547418_01136</name>
</gene>
<dbReference type="KEGG" id="vrm:44547418_01136"/>
<reference evidence="1 2" key="1">
    <citation type="submission" date="2017-06" db="EMBL/GenBank/DDBJ databases">
        <authorList>
            <consortium name="Pathogen Informatics"/>
        </authorList>
    </citation>
    <scope>NUCLEOTIDE SEQUENCE [LARGE SCALE GENOMIC DNA]</scope>
    <source>
        <strain evidence="1 2">NCTC12018</strain>
    </source>
</reference>
<evidence type="ECO:0000313" key="1">
    <source>
        <dbReference type="EMBL" id="SNV67811.1"/>
    </source>
</evidence>
<protein>
    <submittedName>
        <fullName evidence="1">Uncharacterized protein</fullName>
    </submittedName>
</protein>